<dbReference type="AlphaFoldDB" id="E4Y907"/>
<name>E4Y907_OIKDI</name>
<sequence>MSNGAPSTTYSESNLTNTTPADFNQPPNVNAQGLSEAAINQLIDQKMQSVLNALGKSMTERAQMQLEIDALKTSEQELKNQVENVILNNEQLIERVEKVEIENAQLKQMLNEMEISGQIKRLKKTEREEWKNETRKIEEKVEELELNLRNESEKRHELEMLRKEMGEIGGAGHFFGNDKDTYNGGERDQMRGEELVKVQRLLVAGEKKINLKFLRSDNLEVAESGWTIQFKSARKDCGGDGKYFYLWISNKEGGAKFKATAQEIGGWNGEEANRRELQSEKDGMRQRIKYEKVADYSFVRFNITIL</sequence>
<reference evidence="3" key="1">
    <citation type="journal article" date="2010" name="Science">
        <title>Plasticity of animal genome architecture unmasked by rapid evolution of a pelagic tunicate.</title>
        <authorList>
            <person name="Denoeud F."/>
            <person name="Henriet S."/>
            <person name="Mungpakdee S."/>
            <person name="Aury J.M."/>
            <person name="Da Silva C."/>
            <person name="Brinkmann H."/>
            <person name="Mikhaleva J."/>
            <person name="Olsen L.C."/>
            <person name="Jubin C."/>
            <person name="Canestro C."/>
            <person name="Bouquet J.M."/>
            <person name="Danks G."/>
            <person name="Poulain J."/>
            <person name="Campsteijn C."/>
            <person name="Adamski M."/>
            <person name="Cross I."/>
            <person name="Yadetie F."/>
            <person name="Muffato M."/>
            <person name="Louis A."/>
            <person name="Butcher S."/>
            <person name="Tsagkogeorga G."/>
            <person name="Konrad A."/>
            <person name="Singh S."/>
            <person name="Jensen M.F."/>
            <person name="Cong E.H."/>
            <person name="Eikeseth-Otteraa H."/>
            <person name="Noel B."/>
            <person name="Anthouard V."/>
            <person name="Porcel B.M."/>
            <person name="Kachouri-Lafond R."/>
            <person name="Nishino A."/>
            <person name="Ugolini M."/>
            <person name="Chourrout P."/>
            <person name="Nishida H."/>
            <person name="Aasland R."/>
            <person name="Huzurbazar S."/>
            <person name="Westhof E."/>
            <person name="Delsuc F."/>
            <person name="Lehrach H."/>
            <person name="Reinhardt R."/>
            <person name="Weissenbach J."/>
            <person name="Roy S.W."/>
            <person name="Artiguenave F."/>
            <person name="Postlethwait J.H."/>
            <person name="Manak J.R."/>
            <person name="Thompson E.M."/>
            <person name="Jaillon O."/>
            <person name="Du Pasquier L."/>
            <person name="Boudinot P."/>
            <person name="Liberles D.A."/>
            <person name="Volff J.N."/>
            <person name="Philippe H."/>
            <person name="Lenhard B."/>
            <person name="Roest Crollius H."/>
            <person name="Wincker P."/>
            <person name="Chourrout D."/>
        </authorList>
    </citation>
    <scope>NUCLEOTIDE SEQUENCE [LARGE SCALE GENOMIC DNA]</scope>
</reference>
<proteinExistence type="predicted"/>
<feature type="coiled-coil region" evidence="1">
    <location>
        <begin position="61"/>
        <end position="161"/>
    </location>
</feature>
<protein>
    <submittedName>
        <fullName evidence="3">Uncharacterized protein</fullName>
    </submittedName>
</protein>
<evidence type="ECO:0000313" key="3">
    <source>
        <dbReference type="EMBL" id="CBY32044.1"/>
    </source>
</evidence>
<dbReference type="EMBL" id="FN654331">
    <property type="protein sequence ID" value="CBY32044.1"/>
    <property type="molecule type" value="Genomic_DNA"/>
</dbReference>
<dbReference type="Proteomes" id="UP000011014">
    <property type="component" value="Unassembled WGS sequence"/>
</dbReference>
<evidence type="ECO:0000256" key="1">
    <source>
        <dbReference type="SAM" id="Coils"/>
    </source>
</evidence>
<feature type="region of interest" description="Disordered" evidence="2">
    <location>
        <begin position="1"/>
        <end position="30"/>
    </location>
</feature>
<keyword evidence="1" id="KW-0175">Coiled coil</keyword>
<accession>E4Y907</accession>
<organism evidence="3">
    <name type="scientific">Oikopleura dioica</name>
    <name type="common">Tunicate</name>
    <dbReference type="NCBI Taxonomy" id="34765"/>
    <lineage>
        <taxon>Eukaryota</taxon>
        <taxon>Metazoa</taxon>
        <taxon>Chordata</taxon>
        <taxon>Tunicata</taxon>
        <taxon>Appendicularia</taxon>
        <taxon>Copelata</taxon>
        <taxon>Oikopleuridae</taxon>
        <taxon>Oikopleura</taxon>
    </lineage>
</organism>
<gene>
    <name evidence="3" type="ORF">GSOID_T00029340001</name>
</gene>
<evidence type="ECO:0000256" key="2">
    <source>
        <dbReference type="SAM" id="MobiDB-lite"/>
    </source>
</evidence>